<dbReference type="CDD" id="cd06127">
    <property type="entry name" value="DEDDh"/>
    <property type="match status" value="1"/>
</dbReference>
<dbReference type="RefSeq" id="WP_189562539.1">
    <property type="nucleotide sequence ID" value="NZ_BMXF01000001.1"/>
</dbReference>
<protein>
    <submittedName>
        <fullName evidence="2">DNA polymerase III subunit epsilon</fullName>
    </submittedName>
</protein>
<dbReference type="Pfam" id="PF20600">
    <property type="entry name" value="ExoX-like_C"/>
    <property type="match status" value="1"/>
</dbReference>
<dbReference type="Proteomes" id="UP000598271">
    <property type="component" value="Unassembled WGS sequence"/>
</dbReference>
<keyword evidence="3" id="KW-1185">Reference proteome</keyword>
<dbReference type="InterPro" id="IPR046768">
    <property type="entry name" value="ExoX-like_C"/>
</dbReference>
<evidence type="ECO:0000313" key="3">
    <source>
        <dbReference type="Proteomes" id="UP000598271"/>
    </source>
</evidence>
<dbReference type="InterPro" id="IPR012337">
    <property type="entry name" value="RNaseH-like_sf"/>
</dbReference>
<dbReference type="Pfam" id="PF00929">
    <property type="entry name" value="RNase_T"/>
    <property type="match status" value="1"/>
</dbReference>
<organism evidence="2 3">
    <name type="scientific">Persicitalea jodogahamensis</name>
    <dbReference type="NCBI Taxonomy" id="402147"/>
    <lineage>
        <taxon>Bacteria</taxon>
        <taxon>Pseudomonadati</taxon>
        <taxon>Bacteroidota</taxon>
        <taxon>Cytophagia</taxon>
        <taxon>Cytophagales</taxon>
        <taxon>Spirosomataceae</taxon>
        <taxon>Persicitalea</taxon>
    </lineage>
</organism>
<dbReference type="Gene3D" id="3.30.420.10">
    <property type="entry name" value="Ribonuclease H-like superfamily/Ribonuclease H"/>
    <property type="match status" value="1"/>
</dbReference>
<dbReference type="GO" id="GO:0045004">
    <property type="term" value="P:DNA replication proofreading"/>
    <property type="evidence" value="ECO:0007669"/>
    <property type="project" value="TreeGrafter"/>
</dbReference>
<dbReference type="GO" id="GO:0005829">
    <property type="term" value="C:cytosol"/>
    <property type="evidence" value="ECO:0007669"/>
    <property type="project" value="TreeGrafter"/>
</dbReference>
<dbReference type="GO" id="GO:0003676">
    <property type="term" value="F:nucleic acid binding"/>
    <property type="evidence" value="ECO:0007669"/>
    <property type="project" value="InterPro"/>
</dbReference>
<proteinExistence type="predicted"/>
<dbReference type="PANTHER" id="PTHR30231:SF41">
    <property type="entry name" value="DNA POLYMERASE III SUBUNIT EPSILON"/>
    <property type="match status" value="1"/>
</dbReference>
<feature type="domain" description="Exonuclease" evidence="1">
    <location>
        <begin position="10"/>
        <end position="176"/>
    </location>
</feature>
<accession>A0A8J3D0N3</accession>
<evidence type="ECO:0000259" key="1">
    <source>
        <dbReference type="SMART" id="SM00479"/>
    </source>
</evidence>
<evidence type="ECO:0000313" key="2">
    <source>
        <dbReference type="EMBL" id="GHB53245.1"/>
    </source>
</evidence>
<name>A0A8J3D0N3_9BACT</name>
<dbReference type="AlphaFoldDB" id="A0A8J3D0N3"/>
<dbReference type="SUPFAM" id="SSF53098">
    <property type="entry name" value="Ribonuclease H-like"/>
    <property type="match status" value="1"/>
</dbReference>
<dbReference type="EMBL" id="BMXF01000001">
    <property type="protein sequence ID" value="GHB53245.1"/>
    <property type="molecule type" value="Genomic_DNA"/>
</dbReference>
<dbReference type="PANTHER" id="PTHR30231">
    <property type="entry name" value="DNA POLYMERASE III SUBUNIT EPSILON"/>
    <property type="match status" value="1"/>
</dbReference>
<dbReference type="GO" id="GO:0008408">
    <property type="term" value="F:3'-5' exonuclease activity"/>
    <property type="evidence" value="ECO:0007669"/>
    <property type="project" value="TreeGrafter"/>
</dbReference>
<reference evidence="2 3" key="1">
    <citation type="journal article" date="2014" name="Int. J. Syst. Evol. Microbiol.">
        <title>Complete genome sequence of Corynebacterium casei LMG S-19264T (=DSM 44701T), isolated from a smear-ripened cheese.</title>
        <authorList>
            <consortium name="US DOE Joint Genome Institute (JGI-PGF)"/>
            <person name="Walter F."/>
            <person name="Albersmeier A."/>
            <person name="Kalinowski J."/>
            <person name="Ruckert C."/>
        </authorList>
    </citation>
    <scope>NUCLEOTIDE SEQUENCE [LARGE SCALE GENOMIC DNA]</scope>
    <source>
        <strain evidence="2 3">KCTC 12866</strain>
    </source>
</reference>
<gene>
    <name evidence="2" type="ORF">GCM10007390_02470</name>
</gene>
<sequence>MPHQLKLKRPLAFFDLETTGTNVAKDRIVEICVVKALPDGSEEVRTWKVNPEMPIPLESSLIHGIYDEDIADCPTFKQIARDLVKFLEGCDLAGFNSNRFDVPLLVEEFLRADVDFDAKGRRLIDAQRVFHLMEPRNLAAAYKFYCGKELVGAHGAEADALATYEVLNAQIKHYADVTVIDDNGNESVPIHNDMDKLHMLTASPNVDFAGRMIFNEQGEEVFNFGKHNGKKVVDVLKKEPAFFDWIIKNDFPLDTKRRLTEIKLRALTKR</sequence>
<comment type="caution">
    <text evidence="2">The sequence shown here is derived from an EMBL/GenBank/DDBJ whole genome shotgun (WGS) entry which is preliminary data.</text>
</comment>
<dbReference type="InterPro" id="IPR013520">
    <property type="entry name" value="Ribonucl_H"/>
</dbReference>
<dbReference type="SMART" id="SM00479">
    <property type="entry name" value="EXOIII"/>
    <property type="match status" value="1"/>
</dbReference>
<dbReference type="InterPro" id="IPR036397">
    <property type="entry name" value="RNaseH_sf"/>
</dbReference>